<comment type="caution">
    <text evidence="1">The sequence shown here is derived from an EMBL/GenBank/DDBJ whole genome shotgun (WGS) entry which is preliminary data.</text>
</comment>
<evidence type="ECO:0000313" key="2">
    <source>
        <dbReference type="Proteomes" id="UP000284706"/>
    </source>
</evidence>
<sequence>MSTKTALELALPFAEPLHSPRRRLTKLQRGSHTVAREIPSKHPLPILDIAYRSRQLAFRRSQISQWLSHEHRQLQEEVEYRKKSGEVVDPEYISSRVARIEKEAAQQEKDALAICSMLEGSDPHIAPLRRALAVWGPTADDIGALSIQTRIWNDIFTTTSRFPGNAVLIIAKKKS</sequence>
<dbReference type="OrthoDB" id="4251012at2759"/>
<keyword evidence="2" id="KW-1185">Reference proteome</keyword>
<gene>
    <name evidence="1" type="ORF">CVT26_012372</name>
</gene>
<dbReference type="Gene3D" id="6.10.140.1410">
    <property type="match status" value="1"/>
</dbReference>
<name>A0A409WVJ7_9AGAR</name>
<dbReference type="AlphaFoldDB" id="A0A409WVJ7"/>
<protein>
    <submittedName>
        <fullName evidence="1">Uncharacterized protein</fullName>
    </submittedName>
</protein>
<dbReference type="InParanoid" id="A0A409WVJ7"/>
<dbReference type="Proteomes" id="UP000284706">
    <property type="component" value="Unassembled WGS sequence"/>
</dbReference>
<reference evidence="1 2" key="1">
    <citation type="journal article" date="2018" name="Evol. Lett.">
        <title>Horizontal gene cluster transfer increased hallucinogenic mushroom diversity.</title>
        <authorList>
            <person name="Reynolds H.T."/>
            <person name="Vijayakumar V."/>
            <person name="Gluck-Thaler E."/>
            <person name="Korotkin H.B."/>
            <person name="Matheny P.B."/>
            <person name="Slot J.C."/>
        </authorList>
    </citation>
    <scope>NUCLEOTIDE SEQUENCE [LARGE SCALE GENOMIC DNA]</scope>
    <source>
        <strain evidence="1 2">SRW20</strain>
    </source>
</reference>
<dbReference type="EMBL" id="NHYE01004733">
    <property type="protein sequence ID" value="PPQ82565.1"/>
    <property type="molecule type" value="Genomic_DNA"/>
</dbReference>
<accession>A0A409WVJ7</accession>
<proteinExistence type="predicted"/>
<organism evidence="1 2">
    <name type="scientific">Gymnopilus dilepis</name>
    <dbReference type="NCBI Taxonomy" id="231916"/>
    <lineage>
        <taxon>Eukaryota</taxon>
        <taxon>Fungi</taxon>
        <taxon>Dikarya</taxon>
        <taxon>Basidiomycota</taxon>
        <taxon>Agaricomycotina</taxon>
        <taxon>Agaricomycetes</taxon>
        <taxon>Agaricomycetidae</taxon>
        <taxon>Agaricales</taxon>
        <taxon>Agaricineae</taxon>
        <taxon>Hymenogastraceae</taxon>
        <taxon>Gymnopilus</taxon>
    </lineage>
</organism>
<dbReference type="STRING" id="231916.A0A409WVJ7"/>
<evidence type="ECO:0000313" key="1">
    <source>
        <dbReference type="EMBL" id="PPQ82565.1"/>
    </source>
</evidence>